<comment type="caution">
    <text evidence="1">The sequence shown here is derived from an EMBL/GenBank/DDBJ whole genome shotgun (WGS) entry which is preliminary data.</text>
</comment>
<name>A0A9W6GXH5_9HYPH</name>
<gene>
    <name evidence="1" type="ORF">LMG27198_38060</name>
</gene>
<protein>
    <recommendedName>
        <fullName evidence="3">Transcriptional regulator HTH-type FeoC domain-containing protein</fullName>
    </recommendedName>
</protein>
<evidence type="ECO:0000313" key="2">
    <source>
        <dbReference type="Proteomes" id="UP001144323"/>
    </source>
</evidence>
<proteinExistence type="predicted"/>
<dbReference type="AlphaFoldDB" id="A0A9W6GXH5"/>
<accession>A0A9W6GXH5</accession>
<reference evidence="1" key="1">
    <citation type="journal article" date="2023" name="Int. J. Syst. Evol. Microbiol.">
        <title>Methylocystis iwaonis sp. nov., a type II methane-oxidizing bacterium from surface soil of a rice paddy field in Japan, and emended description of the genus Methylocystis (ex Whittenbury et al. 1970) Bowman et al. 1993.</title>
        <authorList>
            <person name="Kaise H."/>
            <person name="Sawadogo J.B."/>
            <person name="Alam M.S."/>
            <person name="Ueno C."/>
            <person name="Dianou D."/>
            <person name="Shinjo R."/>
            <person name="Asakawa S."/>
        </authorList>
    </citation>
    <scope>NUCLEOTIDE SEQUENCE</scope>
    <source>
        <strain evidence="1">LMG27198</strain>
    </source>
</reference>
<keyword evidence="2" id="KW-1185">Reference proteome</keyword>
<dbReference type="InterPro" id="IPR036390">
    <property type="entry name" value="WH_DNA-bd_sf"/>
</dbReference>
<dbReference type="EMBL" id="BSEC01000001">
    <property type="protein sequence ID" value="GLI94814.1"/>
    <property type="molecule type" value="Genomic_DNA"/>
</dbReference>
<evidence type="ECO:0000313" key="1">
    <source>
        <dbReference type="EMBL" id="GLI94814.1"/>
    </source>
</evidence>
<dbReference type="Proteomes" id="UP001144323">
    <property type="component" value="Unassembled WGS sequence"/>
</dbReference>
<evidence type="ECO:0008006" key="3">
    <source>
        <dbReference type="Google" id="ProtNLM"/>
    </source>
</evidence>
<dbReference type="SUPFAM" id="SSF46785">
    <property type="entry name" value="Winged helix' DNA-binding domain"/>
    <property type="match status" value="1"/>
</dbReference>
<dbReference type="InterPro" id="IPR036388">
    <property type="entry name" value="WH-like_DNA-bd_sf"/>
</dbReference>
<dbReference type="Gene3D" id="1.10.10.10">
    <property type="entry name" value="Winged helix-like DNA-binding domain superfamily/Winged helix DNA-binding domain"/>
    <property type="match status" value="1"/>
</dbReference>
<organism evidence="1 2">
    <name type="scientific">Methylocystis echinoides</name>
    <dbReference type="NCBI Taxonomy" id="29468"/>
    <lineage>
        <taxon>Bacteria</taxon>
        <taxon>Pseudomonadati</taxon>
        <taxon>Pseudomonadota</taxon>
        <taxon>Alphaproteobacteria</taxon>
        <taxon>Hyphomicrobiales</taxon>
        <taxon>Methylocystaceae</taxon>
        <taxon>Methylocystis</taxon>
    </lineage>
</organism>
<dbReference type="RefSeq" id="WP_281805029.1">
    <property type="nucleotide sequence ID" value="NZ_BSEC01000001.1"/>
</dbReference>
<sequence length="100" mass="10542">MLHAILQLTAKRGTVTFEEVARELSISAALAESLFVELERHGYLKSIAPACGVSCGGCGASKSCGFLKGLRLWAFTEKGAAAARRLADDPGRAHDPELGL</sequence>